<dbReference type="CDD" id="cd05283">
    <property type="entry name" value="CAD1"/>
    <property type="match status" value="1"/>
</dbReference>
<dbReference type="EMBL" id="CP050063">
    <property type="protein sequence ID" value="QIP14547.1"/>
    <property type="molecule type" value="Genomic_DNA"/>
</dbReference>
<dbReference type="Gene3D" id="3.90.180.10">
    <property type="entry name" value="Medium-chain alcohol dehydrogenases, catalytic domain"/>
    <property type="match status" value="1"/>
</dbReference>
<dbReference type="InterPro" id="IPR020843">
    <property type="entry name" value="ER"/>
</dbReference>
<keyword evidence="2 5" id="KW-0479">Metal-binding</keyword>
<feature type="domain" description="Enoyl reductase (ER)" evidence="6">
    <location>
        <begin position="13"/>
        <end position="341"/>
    </location>
</feature>
<dbReference type="PANTHER" id="PTHR42683">
    <property type="entry name" value="ALDEHYDE REDUCTASE"/>
    <property type="match status" value="1"/>
</dbReference>
<dbReference type="InterPro" id="IPR011032">
    <property type="entry name" value="GroES-like_sf"/>
</dbReference>
<dbReference type="RefSeq" id="WP_167210817.1">
    <property type="nucleotide sequence ID" value="NZ_CP050063.1"/>
</dbReference>
<gene>
    <name evidence="7" type="ORF">G8759_18985</name>
</gene>
<evidence type="ECO:0000256" key="5">
    <source>
        <dbReference type="RuleBase" id="RU361277"/>
    </source>
</evidence>
<dbReference type="InterPro" id="IPR013154">
    <property type="entry name" value="ADH-like_N"/>
</dbReference>
<protein>
    <submittedName>
        <fullName evidence="7">NAD(P)-dependent alcohol dehydrogenase</fullName>
    </submittedName>
</protein>
<dbReference type="SUPFAM" id="SSF51735">
    <property type="entry name" value="NAD(P)-binding Rossmann-fold domains"/>
    <property type="match status" value="1"/>
</dbReference>
<accession>A0A6G9APZ8</accession>
<evidence type="ECO:0000256" key="1">
    <source>
        <dbReference type="ARBA" id="ARBA00001947"/>
    </source>
</evidence>
<dbReference type="InterPro" id="IPR047109">
    <property type="entry name" value="CAD-like"/>
</dbReference>
<dbReference type="FunFam" id="3.40.50.720:FF:000022">
    <property type="entry name" value="Cinnamyl alcohol dehydrogenase"/>
    <property type="match status" value="1"/>
</dbReference>
<dbReference type="Proteomes" id="UP000501802">
    <property type="component" value="Chromosome"/>
</dbReference>
<evidence type="ECO:0000313" key="7">
    <source>
        <dbReference type="EMBL" id="QIP14547.1"/>
    </source>
</evidence>
<dbReference type="SMART" id="SM00829">
    <property type="entry name" value="PKS_ER"/>
    <property type="match status" value="1"/>
</dbReference>
<dbReference type="InterPro" id="IPR036291">
    <property type="entry name" value="NAD(P)-bd_dom_sf"/>
</dbReference>
<organism evidence="7 8">
    <name type="scientific">Spirosoma aureum</name>
    <dbReference type="NCBI Taxonomy" id="2692134"/>
    <lineage>
        <taxon>Bacteria</taxon>
        <taxon>Pseudomonadati</taxon>
        <taxon>Bacteroidota</taxon>
        <taxon>Cytophagia</taxon>
        <taxon>Cytophagales</taxon>
        <taxon>Cytophagaceae</taxon>
        <taxon>Spirosoma</taxon>
    </lineage>
</organism>
<dbReference type="InterPro" id="IPR013149">
    <property type="entry name" value="ADH-like_C"/>
</dbReference>
<dbReference type="Pfam" id="PF00107">
    <property type="entry name" value="ADH_zinc_N"/>
    <property type="match status" value="1"/>
</dbReference>
<evidence type="ECO:0000259" key="6">
    <source>
        <dbReference type="SMART" id="SM00829"/>
    </source>
</evidence>
<evidence type="ECO:0000256" key="4">
    <source>
        <dbReference type="ARBA" id="ARBA00023002"/>
    </source>
</evidence>
<evidence type="ECO:0000256" key="3">
    <source>
        <dbReference type="ARBA" id="ARBA00022833"/>
    </source>
</evidence>
<evidence type="ECO:0000313" key="8">
    <source>
        <dbReference type="Proteomes" id="UP000501802"/>
    </source>
</evidence>
<dbReference type="AlphaFoldDB" id="A0A6G9APZ8"/>
<sequence length="346" mass="37528">MIHSKGYAAQSAETNLAPWNFDRRDLGPHDVLIDIAYCGVCHTDVHLTRNEWFPGIFPMVPGHEIVGIISQVGSHVQTFKKGDRAAVGVMVDSCRTCEECRNGQEQFCSVSPVLTYNNLDHSGQPVYGGYANNIVVPEHFALHVAENLDFAAVAPLLCAGITTYSPLRKWKVGEGHKLAVVGLGGLGHMAVKFGVAFGAEVTVLSTSPNKAEAAKKLGAHQFVVTKDEEQMKSALRSFHFIIDTVAANHDINPYLGLLKTNGVYINVGMPAEPWQLPSFALATGNKVVAGSGAGGLPETQEMLDFCAQHSIVSDIELINIKDIHTAFERMLKGDVLYRFVIDMATL</sequence>
<comment type="cofactor">
    <cofactor evidence="1 5">
        <name>Zn(2+)</name>
        <dbReference type="ChEBI" id="CHEBI:29105"/>
    </cofactor>
</comment>
<proteinExistence type="inferred from homology"/>
<dbReference type="InterPro" id="IPR002328">
    <property type="entry name" value="ADH_Zn_CS"/>
</dbReference>
<dbReference type="GO" id="GO:0008270">
    <property type="term" value="F:zinc ion binding"/>
    <property type="evidence" value="ECO:0007669"/>
    <property type="project" value="InterPro"/>
</dbReference>
<dbReference type="PROSITE" id="PS00059">
    <property type="entry name" value="ADH_ZINC"/>
    <property type="match status" value="1"/>
</dbReference>
<evidence type="ECO:0000256" key="2">
    <source>
        <dbReference type="ARBA" id="ARBA00022723"/>
    </source>
</evidence>
<dbReference type="SUPFAM" id="SSF50129">
    <property type="entry name" value="GroES-like"/>
    <property type="match status" value="1"/>
</dbReference>
<keyword evidence="8" id="KW-1185">Reference proteome</keyword>
<comment type="similarity">
    <text evidence="5">Belongs to the zinc-containing alcohol dehydrogenase family.</text>
</comment>
<keyword evidence="4" id="KW-0560">Oxidoreductase</keyword>
<name>A0A6G9APZ8_9BACT</name>
<dbReference type="Pfam" id="PF08240">
    <property type="entry name" value="ADH_N"/>
    <property type="match status" value="1"/>
</dbReference>
<dbReference type="KEGG" id="spib:G8759_18985"/>
<dbReference type="GO" id="GO:0008106">
    <property type="term" value="F:alcohol dehydrogenase (NADP+) activity"/>
    <property type="evidence" value="ECO:0007669"/>
    <property type="project" value="UniProtKB-ARBA"/>
</dbReference>
<reference evidence="7 8" key="1">
    <citation type="submission" date="2020-03" db="EMBL/GenBank/DDBJ databases">
        <authorList>
            <person name="Kim M.K."/>
        </authorList>
    </citation>
    <scope>NUCLEOTIDE SEQUENCE [LARGE SCALE GENOMIC DNA]</scope>
    <source>
        <strain evidence="7 8">BT328</strain>
    </source>
</reference>
<keyword evidence="3 5" id="KW-0862">Zinc</keyword>
<dbReference type="Gene3D" id="3.40.50.720">
    <property type="entry name" value="NAD(P)-binding Rossmann-like Domain"/>
    <property type="match status" value="1"/>
</dbReference>